<dbReference type="InterPro" id="IPR007081">
    <property type="entry name" value="RNA_pol_Rpb1_5"/>
</dbReference>
<dbReference type="Gene3D" id="6.20.50.80">
    <property type="match status" value="1"/>
</dbReference>
<evidence type="ECO:0000256" key="10">
    <source>
        <dbReference type="ARBA" id="ARBA00023163"/>
    </source>
</evidence>
<dbReference type="SUPFAM" id="SSF64484">
    <property type="entry name" value="beta and beta-prime subunits of DNA dependent RNA-polymerase"/>
    <property type="match status" value="1"/>
</dbReference>
<dbReference type="InterPro" id="IPR035698">
    <property type="entry name" value="RNAP_III_Rpc1_C"/>
</dbReference>
<keyword evidence="10 14" id="KW-0804">Transcription</keyword>
<evidence type="ECO:0000256" key="8">
    <source>
        <dbReference type="ARBA" id="ARBA00022833"/>
    </source>
</evidence>
<keyword evidence="5 14" id="KW-0808">Transferase</keyword>
<dbReference type="InterPro" id="IPR038120">
    <property type="entry name" value="Rpb1_funnel_sf"/>
</dbReference>
<dbReference type="InterPro" id="IPR015700">
    <property type="entry name" value="RPC1"/>
</dbReference>
<evidence type="ECO:0000256" key="2">
    <source>
        <dbReference type="ARBA" id="ARBA00006460"/>
    </source>
</evidence>
<dbReference type="CDD" id="cd02736">
    <property type="entry name" value="RNAP_III_Rpc1_C"/>
    <property type="match status" value="1"/>
</dbReference>
<evidence type="ECO:0000256" key="11">
    <source>
        <dbReference type="ARBA" id="ARBA00023242"/>
    </source>
</evidence>
<dbReference type="GO" id="GO:0003677">
    <property type="term" value="F:DNA binding"/>
    <property type="evidence" value="ECO:0007669"/>
    <property type="project" value="InterPro"/>
</dbReference>
<gene>
    <name evidence="16" type="primary">RPC-1</name>
    <name evidence="16" type="ORF">KIN20_025745</name>
</gene>
<dbReference type="InterPro" id="IPR035697">
    <property type="entry name" value="RNAP_III_RPC1_N"/>
</dbReference>
<dbReference type="SMART" id="SM00663">
    <property type="entry name" value="RPOLA_N"/>
    <property type="match status" value="1"/>
</dbReference>
<evidence type="ECO:0000256" key="4">
    <source>
        <dbReference type="ARBA" id="ARBA00022478"/>
    </source>
</evidence>
<keyword evidence="6 14" id="KW-0548">Nucleotidyltransferase</keyword>
<name>A0AAD5NDH0_PARTN</name>
<dbReference type="InterPro" id="IPR044893">
    <property type="entry name" value="RNA_pol_Rpb1_clamp_domain"/>
</dbReference>
<dbReference type="Gene3D" id="1.10.150.390">
    <property type="match status" value="1"/>
</dbReference>
<keyword evidence="17" id="KW-1185">Reference proteome</keyword>
<keyword evidence="4 14" id="KW-0240">DNA-directed RNA polymerase</keyword>
<keyword evidence="7" id="KW-0479">Metal-binding</keyword>
<evidence type="ECO:0000256" key="12">
    <source>
        <dbReference type="ARBA" id="ARBA00048552"/>
    </source>
</evidence>
<dbReference type="EC" id="2.7.7.6" evidence="14"/>
<dbReference type="GO" id="GO:0005654">
    <property type="term" value="C:nucleoplasm"/>
    <property type="evidence" value="ECO:0007669"/>
    <property type="project" value="UniProtKB-ARBA"/>
</dbReference>
<dbReference type="Pfam" id="PF04997">
    <property type="entry name" value="RNA_pol_Rpb1_1"/>
    <property type="match status" value="1"/>
</dbReference>
<dbReference type="Gene3D" id="4.10.860.120">
    <property type="entry name" value="RNA polymerase II, clamp domain"/>
    <property type="match status" value="1"/>
</dbReference>
<keyword evidence="11" id="KW-0539">Nucleus</keyword>
<dbReference type="CDD" id="cd02583">
    <property type="entry name" value="RNAP_III_RPC1_N"/>
    <property type="match status" value="1"/>
</dbReference>
<dbReference type="Proteomes" id="UP001196413">
    <property type="component" value="Unassembled WGS sequence"/>
</dbReference>
<comment type="catalytic activity">
    <reaction evidence="12 14">
        <text>RNA(n) + a ribonucleoside 5'-triphosphate = RNA(n+1) + diphosphate</text>
        <dbReference type="Rhea" id="RHEA:21248"/>
        <dbReference type="Rhea" id="RHEA-COMP:14527"/>
        <dbReference type="Rhea" id="RHEA-COMP:17342"/>
        <dbReference type="ChEBI" id="CHEBI:33019"/>
        <dbReference type="ChEBI" id="CHEBI:61557"/>
        <dbReference type="ChEBI" id="CHEBI:140395"/>
        <dbReference type="EC" id="2.7.7.6"/>
    </reaction>
</comment>
<dbReference type="InterPro" id="IPR000722">
    <property type="entry name" value="RNA_pol_asu"/>
</dbReference>
<dbReference type="Gene3D" id="1.10.274.100">
    <property type="entry name" value="RNA polymerase Rpb1, domain 3"/>
    <property type="match status" value="1"/>
</dbReference>
<dbReference type="FunFam" id="1.10.274.100:FF:000008">
    <property type="entry name" value="DNA-directed RNA polymerase subunit"/>
    <property type="match status" value="1"/>
</dbReference>
<evidence type="ECO:0000256" key="5">
    <source>
        <dbReference type="ARBA" id="ARBA00022679"/>
    </source>
</evidence>
<dbReference type="Gene3D" id="2.40.40.20">
    <property type="match status" value="1"/>
</dbReference>
<dbReference type="GO" id="GO:0003899">
    <property type="term" value="F:DNA-directed RNA polymerase activity"/>
    <property type="evidence" value="ECO:0007669"/>
    <property type="project" value="UniProtKB-EC"/>
</dbReference>
<proteinExistence type="inferred from homology"/>
<dbReference type="PANTHER" id="PTHR48446:SF1">
    <property type="entry name" value="DNA-DIRECTED RNA POLYMERASE SUBUNIT BETA' N-TERMINAL SECTION"/>
    <property type="match status" value="1"/>
</dbReference>
<dbReference type="Pfam" id="PF04983">
    <property type="entry name" value="RNA_pol_Rpb1_3"/>
    <property type="match status" value="1"/>
</dbReference>
<comment type="subcellular location">
    <subcellularLocation>
        <location evidence="1">Nucleus</location>
    </subcellularLocation>
</comment>
<reference evidence="16" key="1">
    <citation type="submission" date="2021-06" db="EMBL/GenBank/DDBJ databases">
        <title>Parelaphostrongylus tenuis whole genome reference sequence.</title>
        <authorList>
            <person name="Garwood T.J."/>
            <person name="Larsen P.A."/>
            <person name="Fountain-Jones N.M."/>
            <person name="Garbe J.R."/>
            <person name="Macchietto M.G."/>
            <person name="Kania S.A."/>
            <person name="Gerhold R.W."/>
            <person name="Richards J.E."/>
            <person name="Wolf T.M."/>
        </authorList>
    </citation>
    <scope>NUCLEOTIDE SEQUENCE</scope>
    <source>
        <strain evidence="16">MNPRO001-30</strain>
        <tissue evidence="16">Meninges</tissue>
    </source>
</reference>
<comment type="similarity">
    <text evidence="2 14">Belongs to the RNA polymerase beta' chain family.</text>
</comment>
<dbReference type="FunFam" id="1.10.132.30:FF:000001">
    <property type="entry name" value="DNA-directed RNA polymerase subunit"/>
    <property type="match status" value="1"/>
</dbReference>
<evidence type="ECO:0000313" key="17">
    <source>
        <dbReference type="Proteomes" id="UP001196413"/>
    </source>
</evidence>
<evidence type="ECO:0000256" key="3">
    <source>
        <dbReference type="ARBA" id="ARBA00011206"/>
    </source>
</evidence>
<feature type="domain" description="RNA polymerase N-terminal" evidence="15">
    <location>
        <begin position="244"/>
        <end position="549"/>
    </location>
</feature>
<evidence type="ECO:0000256" key="1">
    <source>
        <dbReference type="ARBA" id="ARBA00004123"/>
    </source>
</evidence>
<dbReference type="EMBL" id="JAHQIW010005275">
    <property type="protein sequence ID" value="KAJ1365444.1"/>
    <property type="molecule type" value="Genomic_DNA"/>
</dbReference>
<protein>
    <recommendedName>
        <fullName evidence="14">DNA-directed RNA polymerase subunit</fullName>
        <ecNumber evidence="14">2.7.7.6</ecNumber>
    </recommendedName>
</protein>
<dbReference type="GO" id="GO:0046872">
    <property type="term" value="F:metal ion binding"/>
    <property type="evidence" value="ECO:0007669"/>
    <property type="project" value="UniProtKB-KW"/>
</dbReference>
<dbReference type="FunFam" id="3.30.1490.180:FF:000002">
    <property type="entry name" value="DNA-directed RNA polymerase subunit"/>
    <property type="match status" value="1"/>
</dbReference>
<evidence type="ECO:0000256" key="9">
    <source>
        <dbReference type="ARBA" id="ARBA00022842"/>
    </source>
</evidence>
<evidence type="ECO:0000313" key="16">
    <source>
        <dbReference type="EMBL" id="KAJ1365444.1"/>
    </source>
</evidence>
<evidence type="ECO:0000259" key="15">
    <source>
        <dbReference type="SMART" id="SM00663"/>
    </source>
</evidence>
<dbReference type="FunFam" id="2.40.40.20:FF:000019">
    <property type="entry name" value="DNA-directed RNA polymerase II subunit RPB1"/>
    <property type="match status" value="1"/>
</dbReference>
<dbReference type="Pfam" id="PF05000">
    <property type="entry name" value="RNA_pol_Rpb1_4"/>
    <property type="match status" value="1"/>
</dbReference>
<evidence type="ECO:0000256" key="7">
    <source>
        <dbReference type="ARBA" id="ARBA00022723"/>
    </source>
</evidence>
<evidence type="ECO:0000256" key="14">
    <source>
        <dbReference type="RuleBase" id="RU004279"/>
    </source>
</evidence>
<comment type="caution">
    <text evidence="16">The sequence shown here is derived from an EMBL/GenBank/DDBJ whole genome shotgun (WGS) entry which is preliminary data.</text>
</comment>
<dbReference type="Gene3D" id="3.30.1490.180">
    <property type="entry name" value="RNA polymerase ii"/>
    <property type="match status" value="1"/>
</dbReference>
<evidence type="ECO:0000256" key="6">
    <source>
        <dbReference type="ARBA" id="ARBA00022695"/>
    </source>
</evidence>
<organism evidence="16 17">
    <name type="scientific">Parelaphostrongylus tenuis</name>
    <name type="common">Meningeal worm</name>
    <dbReference type="NCBI Taxonomy" id="148309"/>
    <lineage>
        <taxon>Eukaryota</taxon>
        <taxon>Metazoa</taxon>
        <taxon>Ecdysozoa</taxon>
        <taxon>Nematoda</taxon>
        <taxon>Chromadorea</taxon>
        <taxon>Rhabditida</taxon>
        <taxon>Rhabditina</taxon>
        <taxon>Rhabditomorpha</taxon>
        <taxon>Strongyloidea</taxon>
        <taxon>Metastrongylidae</taxon>
        <taxon>Parelaphostrongylus</taxon>
    </lineage>
</organism>
<dbReference type="GO" id="GO:0006351">
    <property type="term" value="P:DNA-templated transcription"/>
    <property type="evidence" value="ECO:0007669"/>
    <property type="project" value="InterPro"/>
</dbReference>
<evidence type="ECO:0000256" key="13">
    <source>
        <dbReference type="ARBA" id="ARBA00058108"/>
    </source>
</evidence>
<dbReference type="Pfam" id="PF00623">
    <property type="entry name" value="RNA_pol_Rpb1_2"/>
    <property type="match status" value="1"/>
</dbReference>
<dbReference type="FunFam" id="1.10.150.390:FF:000004">
    <property type="entry name" value="DNA-directed RNA polymerase subunit"/>
    <property type="match status" value="1"/>
</dbReference>
<dbReference type="InterPro" id="IPR042102">
    <property type="entry name" value="RNA_pol_Rpb1_3_sf"/>
</dbReference>
<dbReference type="Gene3D" id="6.10.250.2940">
    <property type="match status" value="1"/>
</dbReference>
<dbReference type="InterPro" id="IPR007066">
    <property type="entry name" value="RNA_pol_Rpb1_3"/>
</dbReference>
<dbReference type="GO" id="GO:0000428">
    <property type="term" value="C:DNA-directed RNA polymerase complex"/>
    <property type="evidence" value="ECO:0007669"/>
    <property type="project" value="UniProtKB-KW"/>
</dbReference>
<dbReference type="NCBIfam" id="NF006336">
    <property type="entry name" value="PRK08566.1"/>
    <property type="match status" value="1"/>
</dbReference>
<accession>A0AAD5NDH0</accession>
<dbReference type="Gene3D" id="1.10.132.30">
    <property type="match status" value="1"/>
</dbReference>
<comment type="subunit">
    <text evidence="3">Component of the RNA polymerase III (Pol III) complex consisting of 17 subunits.</text>
</comment>
<dbReference type="Pfam" id="PF04998">
    <property type="entry name" value="RNA_pol_Rpb1_5"/>
    <property type="match status" value="1"/>
</dbReference>
<dbReference type="InterPro" id="IPR007080">
    <property type="entry name" value="RNA_pol_Rpb1_1"/>
</dbReference>
<dbReference type="InterPro" id="IPR007083">
    <property type="entry name" value="RNA_pol_Rpb1_4"/>
</dbReference>
<keyword evidence="8" id="KW-0862">Zinc</keyword>
<comment type="function">
    <text evidence="13">DNA-dependent RNA polymerase catalyzes the transcription of DNA into RNA using the four ribonucleoside triphosphates as substrates. Largest and catalytic core component of RNA polymerase III which synthesizes small RNAs, such as 5S rRNA and tRNAs. Forms the polymerase active center together with the second largest subunit. A single-stranded DNA template strand of the promoter is positioned within the central active site cleft of Pol III. A bridging helix emanates from RPC1 and crosses the cleft near the catalytic site and is thought to promote translocation of Pol III by acting as a ratchet that moves the RNA-DNA hybrid through the active site by switching from straight to bent conformations at each step of nucleotide addition.</text>
</comment>
<keyword evidence="9" id="KW-0460">Magnesium</keyword>
<dbReference type="InterPro" id="IPR006592">
    <property type="entry name" value="RNA_pol_N"/>
</dbReference>
<sequence>MVKEQFRESDLSRKVTGVKFVPGSSDFMRQASHIRVINNRLYEDVPGKWIPAHCGPLDQRLGTFAKSGQCKTCERNLTDCVGHFGYVDLEFPVFHVGFFKLTVQVLQCICKNCSGLLLRDEQRATFLKQISNPHLDYLRRKAIHKAIITACKKTNPCPRCGQRNGLVKKAIGTVLKIVYANNISEDAMRDYSIAASANSDLSSTLIKSKFTLLNPLRVQKLFNNVSQDDIPILMVRSGELKHPNDLLLTRIPVPPICIRPSVVSEVKSGTTEDDITMKLCEIILINDVLEKHKKDGATIKTVTEAWDHLQVQVALYFNGELSGLPPELQPNKPLRGLTQRLKGKQGRFRGNLSGKRVDFSGRTVISPDPNLRIDEVGVPIGVALTLTFPEIVNSHNMERMKELILNGSDRHPGANYVVDRITGTKRLLKYGNRETCASHLKYGDIVERHLDDGDIVLFNRQPSLHKVSIMSHRAKIMPGRTFRFNECACTPYNADFDGDEMNLHVPQTHEARAEASLLMGVKSNMITPRSGEPLIAAIQDFITGAYLLTHKDTFLTFSEVCRLAASIIDCSAKKQIRIRLPGPAILKPTKLWTGKQMMELIISNDLANPTKLNLSTPNKSYTSNGEFCIEDSFVIFRNGQLISGVLDKSLLGSGSKVNIFYILLRDFGENAAADAMWRLARITPVFLSNRGFSIGIGDVRPSEQLLREKMNLLSEGYKNCHEYIDQLKSGQLKAQPGFTEEETLETLILRELSSIRDKAGKACVRNLSKQNGLLTMAVSGSKGSFINISQMIACVGQQAISGHRPPDGFDKRSLPHFEKLQKTPEAKGFVENSFFSGLTPTEFFFHTMGGREGLVDTAVKTAETGYMQRRLVKCLEDLCASYDGTVRSSVGDIVEFVFGEDGLDPALMEAKNGSVIDFKHQLEHVRNVHPFNGGEELDSADMESLSKTILDTEIGDRHPSFRAQLETFVKDIVDRTSATYKIPRFCKKHLTGSPPNRKGSCEHCRGQEKFRSAQVQSFCVSHSQFVTFLETCCSKLKKAVVEPGTAVGAIAATSIGEPSTQMTLKTFHFAGVASMNITQGVPRIKEIINAVKAVSTPIITARLTDIHSEKLARQVKARIDVTLLGEICEYIEEVNMPDNVFLLLKLSAKRIRLLHLEVTMYTIVESILSTKHYVSFKPSQITTVGKSMMVIRPPIDSKFSKSITIQIMKQALQKVVIKGLPNVKRCVIQADEKRGDEFRIVVEGSDFRGVLSQPGIDGRFTNFNNPLVVAEVLGIEAARSCIINEIISTMEAHGIGLDKRHVMLLADVMTHRGEVLGITRNGLVKMKESVLLLASFEKTMDHLFEAAFYSQKDPIHGVSECIILGTPMSIGTGLFKLHQKLESPVDLSQREPIFMKEKFGLKV</sequence>
<dbReference type="PANTHER" id="PTHR48446">
    <property type="entry name" value="DNA-DIRECTED RNA POLYMERASE SUBUNIT BETA' N-TERMINAL SECTION"/>
    <property type="match status" value="1"/>
</dbReference>